<feature type="transmembrane region" description="Helical" evidence="3">
    <location>
        <begin position="29"/>
        <end position="49"/>
    </location>
</feature>
<gene>
    <name evidence="5" type="ORF">KV396_04300</name>
</gene>
<name>A0ABY4IPL1_9MICO</name>
<evidence type="ECO:0000313" key="5">
    <source>
        <dbReference type="EMBL" id="UPL13736.1"/>
    </source>
</evidence>
<keyword evidence="1" id="KW-0597">Phosphoprotein</keyword>
<reference evidence="5 6" key="1">
    <citation type="submission" date="2021-06" db="EMBL/GenBank/DDBJ databases">
        <title>Genome-based taxonomic framework of Microbacterium strains isolated from marine environment, the description of four new species and reclassification of four preexisting species.</title>
        <authorList>
            <person name="Lee S.D."/>
            <person name="Kim S.-M."/>
            <person name="Byeon Y.-S."/>
            <person name="Yang H.L."/>
            <person name="Kim I.S."/>
        </authorList>
    </citation>
    <scope>NUCLEOTIDE SEQUENCE [LARGE SCALE GENOMIC DNA]</scope>
    <source>
        <strain evidence="5 6">SSW1-36</strain>
    </source>
</reference>
<feature type="domain" description="FHA" evidence="4">
    <location>
        <begin position="164"/>
        <end position="217"/>
    </location>
</feature>
<dbReference type="InterPro" id="IPR008984">
    <property type="entry name" value="SMAD_FHA_dom_sf"/>
</dbReference>
<keyword evidence="6" id="KW-1185">Reference proteome</keyword>
<keyword evidence="3" id="KW-1133">Transmembrane helix</keyword>
<dbReference type="PROSITE" id="PS50006">
    <property type="entry name" value="FHA_DOMAIN"/>
    <property type="match status" value="1"/>
</dbReference>
<dbReference type="EMBL" id="CP078077">
    <property type="protein sequence ID" value="UPL13736.1"/>
    <property type="molecule type" value="Genomic_DNA"/>
</dbReference>
<evidence type="ECO:0000313" key="6">
    <source>
        <dbReference type="Proteomes" id="UP000831963"/>
    </source>
</evidence>
<feature type="transmembrane region" description="Helical" evidence="3">
    <location>
        <begin position="55"/>
        <end position="75"/>
    </location>
</feature>
<accession>A0ABY4IPL1</accession>
<sequence>MSTAGKTDGGVDAFVYSVRADTRAWCPALVSDTLTVLVPLICAVLTSAAREPLAGAGLVLLTLGIAGGQVIALAYDGRSLGARMFGLRIVERSSGCPSGRLLVADLVGRRLRVLDIRRGRDPISSAVALYRFPERAAAQHPPARATNTVVLLDSGQRLPFARALVVGRNPTTDARGEQRFSWPDLSRTLSKTHARLEWDGESVWVTDLGSANGTAMEVGVERASLDPFVPTRMPADAVLWLGDRSLTIAGSRRDRRGASDAADDGDEAARGVHHA</sequence>
<organism evidence="5 6">
    <name type="scientific">Microbacterium galbinum</name>
    <dbReference type="NCBI Taxonomy" id="2851646"/>
    <lineage>
        <taxon>Bacteria</taxon>
        <taxon>Bacillati</taxon>
        <taxon>Actinomycetota</taxon>
        <taxon>Actinomycetes</taxon>
        <taxon>Micrococcales</taxon>
        <taxon>Microbacteriaceae</taxon>
        <taxon>Microbacterium</taxon>
    </lineage>
</organism>
<keyword evidence="3" id="KW-0812">Transmembrane</keyword>
<dbReference type="InterPro" id="IPR000253">
    <property type="entry name" value="FHA_dom"/>
</dbReference>
<dbReference type="Gene3D" id="2.60.200.20">
    <property type="match status" value="1"/>
</dbReference>
<keyword evidence="3" id="KW-0472">Membrane</keyword>
<dbReference type="Proteomes" id="UP000831963">
    <property type="component" value="Chromosome"/>
</dbReference>
<dbReference type="RefSeq" id="WP_247956953.1">
    <property type="nucleotide sequence ID" value="NZ_CP078077.1"/>
</dbReference>
<evidence type="ECO:0000256" key="1">
    <source>
        <dbReference type="ARBA" id="ARBA00022553"/>
    </source>
</evidence>
<dbReference type="CDD" id="cd00060">
    <property type="entry name" value="FHA"/>
    <property type="match status" value="1"/>
</dbReference>
<feature type="region of interest" description="Disordered" evidence="2">
    <location>
        <begin position="251"/>
        <end position="275"/>
    </location>
</feature>
<proteinExistence type="predicted"/>
<dbReference type="SUPFAM" id="SSF49879">
    <property type="entry name" value="SMAD/FHA domain"/>
    <property type="match status" value="1"/>
</dbReference>
<evidence type="ECO:0000256" key="3">
    <source>
        <dbReference type="SAM" id="Phobius"/>
    </source>
</evidence>
<dbReference type="Pfam" id="PF00498">
    <property type="entry name" value="FHA"/>
    <property type="match status" value="1"/>
</dbReference>
<evidence type="ECO:0000259" key="4">
    <source>
        <dbReference type="PROSITE" id="PS50006"/>
    </source>
</evidence>
<evidence type="ECO:0000256" key="2">
    <source>
        <dbReference type="SAM" id="MobiDB-lite"/>
    </source>
</evidence>
<protein>
    <submittedName>
        <fullName evidence="5">FHA domain-containing protein</fullName>
    </submittedName>
</protein>